<keyword evidence="1" id="KW-1133">Transmembrane helix</keyword>
<dbReference type="Proteomes" id="UP000198809">
    <property type="component" value="Unassembled WGS sequence"/>
</dbReference>
<proteinExistence type="predicted"/>
<accession>A0A1H8K5M4</accession>
<sequence>MKGPYSEILITYILFQFNYASSVFRKVPGVRVLSFLKYFAAFVIAFALPFMFLISKPQLMHERIMYLQDQKADIPEL</sequence>
<evidence type="ECO:0000256" key="1">
    <source>
        <dbReference type="SAM" id="Phobius"/>
    </source>
</evidence>
<keyword evidence="1" id="KW-0472">Membrane</keyword>
<organism evidence="2 3">
    <name type="scientific">Paenibacillus sophorae</name>
    <dbReference type="NCBI Taxonomy" id="1333845"/>
    <lineage>
        <taxon>Bacteria</taxon>
        <taxon>Bacillati</taxon>
        <taxon>Bacillota</taxon>
        <taxon>Bacilli</taxon>
        <taxon>Bacillales</taxon>
        <taxon>Paenibacillaceae</taxon>
        <taxon>Paenibacillus</taxon>
    </lineage>
</organism>
<gene>
    <name evidence="2" type="ORF">SAMN04487895_103298</name>
</gene>
<dbReference type="AlphaFoldDB" id="A0A1H8K5M4"/>
<reference evidence="2 3" key="1">
    <citation type="submission" date="2016-10" db="EMBL/GenBank/DDBJ databases">
        <authorList>
            <person name="de Groot N.N."/>
        </authorList>
    </citation>
    <scope>NUCLEOTIDE SEQUENCE [LARGE SCALE GENOMIC DNA]</scope>
    <source>
        <strain evidence="2 3">CGMCC 1.10238</strain>
    </source>
</reference>
<keyword evidence="1" id="KW-0812">Transmembrane</keyword>
<feature type="transmembrane region" description="Helical" evidence="1">
    <location>
        <begin position="35"/>
        <end position="55"/>
    </location>
</feature>
<evidence type="ECO:0000313" key="3">
    <source>
        <dbReference type="Proteomes" id="UP000198809"/>
    </source>
</evidence>
<protein>
    <submittedName>
        <fullName evidence="2">Uncharacterized protein</fullName>
    </submittedName>
</protein>
<name>A0A1H8K5M4_9BACL</name>
<evidence type="ECO:0000313" key="2">
    <source>
        <dbReference type="EMBL" id="SEN88244.1"/>
    </source>
</evidence>
<dbReference type="EMBL" id="FODH01000003">
    <property type="protein sequence ID" value="SEN88244.1"/>
    <property type="molecule type" value="Genomic_DNA"/>
</dbReference>